<accession>A0ABV2M5I0</accession>
<dbReference type="RefSeq" id="WP_257465291.1">
    <property type="nucleotide sequence ID" value="NZ_BAABXP010000007.1"/>
</dbReference>
<sequence>MNALLFAEAHKLKRLRIIYIGVIGIVIAVIISAIQINAMREGEIHFTDFSNMVIWNSVTMAIPFCLALIGGYIISREYEEDTRKNLEVIPVCWSKIIISKILILLMIDIFLSAIESLIIYFMGVAIKSHGMIFNNIIGMIVAVFSVNILILNGVLPIILFFARKSRQYIWGALLAMLLGIIGIFISNGKLVNIYPVTYGYSFISFEMVNPEILDIRISIVSMMVYLFLSYIVFLIFYQKNYNNKN</sequence>
<comment type="caution">
    <text evidence="2">The sequence shown here is derived from an EMBL/GenBank/DDBJ whole genome shotgun (WGS) entry which is preliminary data.</text>
</comment>
<dbReference type="EMBL" id="JBEPMJ010000027">
    <property type="protein sequence ID" value="MET3751726.1"/>
    <property type="molecule type" value="Genomic_DNA"/>
</dbReference>
<evidence type="ECO:0000313" key="3">
    <source>
        <dbReference type="Proteomes" id="UP001549106"/>
    </source>
</evidence>
<feature type="transmembrane region" description="Helical" evidence="1">
    <location>
        <begin position="101"/>
        <end position="126"/>
    </location>
</feature>
<dbReference type="Proteomes" id="UP001549106">
    <property type="component" value="Unassembled WGS sequence"/>
</dbReference>
<protein>
    <submittedName>
        <fullName evidence="2">ABC-type transport system involved in multi-copper enzyme maturation permease subunit</fullName>
    </submittedName>
</protein>
<reference evidence="2 3" key="1">
    <citation type="submission" date="2024-06" db="EMBL/GenBank/DDBJ databases">
        <title>Genomic Encyclopedia of Type Strains, Phase IV (KMG-IV): sequencing the most valuable type-strain genomes for metagenomic binning, comparative biology and taxonomic classification.</title>
        <authorList>
            <person name="Goeker M."/>
        </authorList>
    </citation>
    <scope>NUCLEOTIDE SEQUENCE [LARGE SCALE GENOMIC DNA]</scope>
    <source>
        <strain evidence="2 3">DSM 29492</strain>
    </source>
</reference>
<evidence type="ECO:0000256" key="1">
    <source>
        <dbReference type="SAM" id="Phobius"/>
    </source>
</evidence>
<keyword evidence="1" id="KW-0472">Membrane</keyword>
<name>A0ABV2M5I0_9FIRM</name>
<feature type="transmembrane region" description="Helical" evidence="1">
    <location>
        <begin position="168"/>
        <end position="186"/>
    </location>
</feature>
<feature type="transmembrane region" description="Helical" evidence="1">
    <location>
        <begin position="132"/>
        <end position="161"/>
    </location>
</feature>
<feature type="transmembrane region" description="Helical" evidence="1">
    <location>
        <begin position="17"/>
        <end position="34"/>
    </location>
</feature>
<evidence type="ECO:0000313" key="2">
    <source>
        <dbReference type="EMBL" id="MET3751726.1"/>
    </source>
</evidence>
<keyword evidence="1" id="KW-0812">Transmembrane</keyword>
<dbReference type="Pfam" id="PF12730">
    <property type="entry name" value="ABC2_membrane_4"/>
    <property type="match status" value="1"/>
</dbReference>
<gene>
    <name evidence="2" type="ORF">ABID24_002988</name>
</gene>
<keyword evidence="1" id="KW-1133">Transmembrane helix</keyword>
<proteinExistence type="predicted"/>
<keyword evidence="3" id="KW-1185">Reference proteome</keyword>
<organism evidence="2 3">
    <name type="scientific">Blautia caecimuris</name>
    <dbReference type="NCBI Taxonomy" id="1796615"/>
    <lineage>
        <taxon>Bacteria</taxon>
        <taxon>Bacillati</taxon>
        <taxon>Bacillota</taxon>
        <taxon>Clostridia</taxon>
        <taxon>Lachnospirales</taxon>
        <taxon>Lachnospiraceae</taxon>
        <taxon>Blautia</taxon>
    </lineage>
</organism>
<feature type="transmembrane region" description="Helical" evidence="1">
    <location>
        <begin position="54"/>
        <end position="74"/>
    </location>
</feature>
<feature type="transmembrane region" description="Helical" evidence="1">
    <location>
        <begin position="215"/>
        <end position="237"/>
    </location>
</feature>